<feature type="compositionally biased region" description="Basic and acidic residues" evidence="1">
    <location>
        <begin position="41"/>
        <end position="53"/>
    </location>
</feature>
<keyword evidence="3" id="KW-1185">Reference proteome</keyword>
<evidence type="ECO:0000313" key="2">
    <source>
        <dbReference type="EMBL" id="KAI3949636.1"/>
    </source>
</evidence>
<protein>
    <submittedName>
        <fullName evidence="2">Uncharacterized protein</fullName>
    </submittedName>
</protein>
<feature type="non-terminal residue" evidence="2">
    <location>
        <position position="68"/>
    </location>
</feature>
<name>A0AAD4TD90_9MAGN</name>
<feature type="region of interest" description="Disordered" evidence="1">
    <location>
        <begin position="20"/>
        <end position="68"/>
    </location>
</feature>
<comment type="caution">
    <text evidence="2">The sequence shown here is derived from an EMBL/GenBank/DDBJ whole genome shotgun (WGS) entry which is preliminary data.</text>
</comment>
<evidence type="ECO:0000256" key="1">
    <source>
        <dbReference type="SAM" id="MobiDB-lite"/>
    </source>
</evidence>
<accession>A0AAD4TD90</accession>
<proteinExistence type="predicted"/>
<dbReference type="Proteomes" id="UP001202328">
    <property type="component" value="Unassembled WGS sequence"/>
</dbReference>
<reference evidence="2" key="1">
    <citation type="submission" date="2022-04" db="EMBL/GenBank/DDBJ databases">
        <title>A functionally conserved STORR gene fusion in Papaver species that diverged 16.8 million years ago.</title>
        <authorList>
            <person name="Catania T."/>
        </authorList>
    </citation>
    <scope>NUCLEOTIDE SEQUENCE</scope>
    <source>
        <strain evidence="2">S-188037</strain>
    </source>
</reference>
<organism evidence="2 3">
    <name type="scientific">Papaver atlanticum</name>
    <dbReference type="NCBI Taxonomy" id="357466"/>
    <lineage>
        <taxon>Eukaryota</taxon>
        <taxon>Viridiplantae</taxon>
        <taxon>Streptophyta</taxon>
        <taxon>Embryophyta</taxon>
        <taxon>Tracheophyta</taxon>
        <taxon>Spermatophyta</taxon>
        <taxon>Magnoliopsida</taxon>
        <taxon>Ranunculales</taxon>
        <taxon>Papaveraceae</taxon>
        <taxon>Papaveroideae</taxon>
        <taxon>Papaver</taxon>
    </lineage>
</organism>
<evidence type="ECO:0000313" key="3">
    <source>
        <dbReference type="Proteomes" id="UP001202328"/>
    </source>
</evidence>
<sequence length="68" mass="7365">MHDHVSWAAIPPPAKARIEASDFHPKGSSLKGYDSILDEISDPKAKEPDRDGNEDCIPNPSSKDHGSV</sequence>
<dbReference type="AlphaFoldDB" id="A0AAD4TD90"/>
<gene>
    <name evidence="2" type="ORF">MKW98_020958</name>
</gene>
<dbReference type="EMBL" id="JAJJMB010003050">
    <property type="protein sequence ID" value="KAI3949636.1"/>
    <property type="molecule type" value="Genomic_DNA"/>
</dbReference>